<evidence type="ECO:0000313" key="5">
    <source>
        <dbReference type="RefSeq" id="XP_056683840.1"/>
    </source>
</evidence>
<organism evidence="4 5">
    <name type="scientific">Spinacia oleracea</name>
    <name type="common">Spinach</name>
    <dbReference type="NCBI Taxonomy" id="3562"/>
    <lineage>
        <taxon>Eukaryota</taxon>
        <taxon>Viridiplantae</taxon>
        <taxon>Streptophyta</taxon>
        <taxon>Embryophyta</taxon>
        <taxon>Tracheophyta</taxon>
        <taxon>Spermatophyta</taxon>
        <taxon>Magnoliopsida</taxon>
        <taxon>eudicotyledons</taxon>
        <taxon>Gunneridae</taxon>
        <taxon>Pentapetalae</taxon>
        <taxon>Caryophyllales</taxon>
        <taxon>Chenopodiaceae</taxon>
        <taxon>Chenopodioideae</taxon>
        <taxon>Anserineae</taxon>
        <taxon>Spinacia</taxon>
    </lineage>
</organism>
<dbReference type="SUPFAM" id="SSF51556">
    <property type="entry name" value="Metallo-dependent hydrolases"/>
    <property type="match status" value="1"/>
</dbReference>
<dbReference type="InterPro" id="IPR032466">
    <property type="entry name" value="Metal_Hydrolase"/>
</dbReference>
<dbReference type="SUPFAM" id="SSF54368">
    <property type="entry name" value="Glutamine synthetase, N-terminal domain"/>
    <property type="match status" value="1"/>
</dbReference>
<evidence type="ECO:0000259" key="3">
    <source>
        <dbReference type="PROSITE" id="PS51987"/>
    </source>
</evidence>
<reference evidence="4" key="1">
    <citation type="journal article" date="2021" name="Nat. Commun.">
        <title>Genomic analyses provide insights into spinach domestication and the genetic basis of agronomic traits.</title>
        <authorList>
            <person name="Cai X."/>
            <person name="Sun X."/>
            <person name="Xu C."/>
            <person name="Sun H."/>
            <person name="Wang X."/>
            <person name="Ge C."/>
            <person name="Zhang Z."/>
            <person name="Wang Q."/>
            <person name="Fei Z."/>
            <person name="Jiao C."/>
            <person name="Wang Q."/>
        </authorList>
    </citation>
    <scope>NUCLEOTIDE SEQUENCE [LARGE SCALE GENOMIC DNA]</scope>
    <source>
        <strain evidence="4">cv. Varoflay</strain>
    </source>
</reference>
<reference evidence="5" key="2">
    <citation type="submission" date="2025-08" db="UniProtKB">
        <authorList>
            <consortium name="RefSeq"/>
        </authorList>
    </citation>
    <scope>IDENTIFICATION</scope>
    <source>
        <tissue evidence="5">Leaf</tissue>
    </source>
</reference>
<proteinExistence type="inferred from homology"/>
<dbReference type="SMART" id="SM01230">
    <property type="entry name" value="Gln-synt_C"/>
    <property type="match status" value="1"/>
</dbReference>
<dbReference type="Gene3D" id="3.30.590.10">
    <property type="entry name" value="Glutamine synthetase/guanido kinase, catalytic domain"/>
    <property type="match status" value="1"/>
</dbReference>
<dbReference type="Proteomes" id="UP000813463">
    <property type="component" value="Chromosome 5"/>
</dbReference>
<dbReference type="InterPro" id="IPR014746">
    <property type="entry name" value="Gln_synth/guanido_kin_cat_dom"/>
</dbReference>
<dbReference type="InterPro" id="IPR008146">
    <property type="entry name" value="Gln_synth_cat_dom"/>
</dbReference>
<dbReference type="PROSITE" id="PS51987">
    <property type="entry name" value="GS_CATALYTIC"/>
    <property type="match status" value="1"/>
</dbReference>
<evidence type="ECO:0000256" key="2">
    <source>
        <dbReference type="RuleBase" id="RU000384"/>
    </source>
</evidence>
<comment type="similarity">
    <text evidence="1 2">Belongs to the glutamine synthetase family.</text>
</comment>
<sequence length="841" mass="93508">MEKFAELRETIEKLELIDAHAHNIVGINSSFPFIKCFSEADGDALTFAPHSLSFKRGVREIAELYGCKSSLDSIEDYRKQSGIDSISSTCFGAARISGLFIDDGIDFDNKYDIEWHKSYVPFVGRILRVEHLAGKILDEDSPDGATWTLNKFTEVFVAKLNSLATTVVGLKSIAAYRGGLEIDPNISEKDAEYGLSEVLRAGKPVRIGNKKLIEYIFIRSLEVALHFDLPIQIHTGFGDKDQDLRTSNPLHLRKVLEDTRFSKCRFVLLHASYPFSKEASYLACVYPQVYLDFGLGLLLLSNNGMKSAVKELLELAPIKKVMFSTDGYAFPEAFYLGSRRAREVIFSILRDSCIDGDLSVPEALEAAKHLLAQNAIQFYKIKWSGELGLTKAMSHNFGEDTNIVPQSNITLVRLIWVDTSGQCRCRVVPLKRFHAVVKKNGVGLTFACMGMTSFMDGPAAESNLTGTGEIRLIPDMSTLRTIPWAQGEEMVLSDMHLKPGEPWEYCPREALRRVAKVLKREFNLEMNAGFENEFYLLKPVSRDGKEEWVPFDSTPYCSTSSFDAASPILQEMFASLQSLDITMEQVHAEAGKGQFEMALGHTVCTRAADNLIFAREAIRAVARKHGLLATFAPKYTLDDIGSGSHVHLSLWENGVNVFTGAGESSHGMSKVGEEFMAGVLFHLPAILAFTAPNPNSYDRIQPDTWSGAYHCWGKENREVPLRTACPPGVADGLVSNFEIKSFDGCANPHMGLASIMAAGIDGLRRHLVLPFPVEANPSSLDGELQRLPTSLAESLEALHKDNFFKEFLGEKLLTAVKGVRKAEVDYYSQNKDAYKQLIYRY</sequence>
<dbReference type="Pfam" id="PF00120">
    <property type="entry name" value="Gln-synt_C"/>
    <property type="match status" value="1"/>
</dbReference>
<dbReference type="Pfam" id="PF04909">
    <property type="entry name" value="Amidohydro_2"/>
    <property type="match status" value="1"/>
</dbReference>
<dbReference type="Gene3D" id="3.20.20.140">
    <property type="entry name" value="Metal-dependent hydrolases"/>
    <property type="match status" value="1"/>
</dbReference>
<dbReference type="GeneID" id="110804968"/>
<name>A0ABM3QKF7_SPIOL</name>
<dbReference type="InterPro" id="IPR036651">
    <property type="entry name" value="Gln_synt_N_sf"/>
</dbReference>
<dbReference type="Gene3D" id="3.10.20.70">
    <property type="entry name" value="Glutamine synthetase, N-terminal domain"/>
    <property type="match status" value="1"/>
</dbReference>
<dbReference type="RefSeq" id="XP_056683840.1">
    <property type="nucleotide sequence ID" value="XM_056827862.1"/>
</dbReference>
<accession>A0ABM3QKF7</accession>
<evidence type="ECO:0000256" key="1">
    <source>
        <dbReference type="PROSITE-ProRule" id="PRU01331"/>
    </source>
</evidence>
<keyword evidence="4" id="KW-1185">Reference proteome</keyword>
<dbReference type="InterPro" id="IPR006680">
    <property type="entry name" value="Amidohydro-rel"/>
</dbReference>
<evidence type="ECO:0000313" key="4">
    <source>
        <dbReference type="Proteomes" id="UP000813463"/>
    </source>
</evidence>
<feature type="domain" description="GS catalytic" evidence="3">
    <location>
        <begin position="507"/>
        <end position="841"/>
    </location>
</feature>
<dbReference type="SUPFAM" id="SSF55931">
    <property type="entry name" value="Glutamine synthetase/guanido kinase"/>
    <property type="match status" value="1"/>
</dbReference>
<gene>
    <name evidence="5" type="primary">LOC110804968</name>
</gene>
<dbReference type="PANTHER" id="PTHR43383:SF2">
    <property type="entry name" value="AMIDOHYDROLASE 2 FAMILY PROTEIN"/>
    <property type="match status" value="1"/>
</dbReference>
<protein>
    <submittedName>
        <fullName evidence="5">Protein fluG</fullName>
    </submittedName>
</protein>
<dbReference type="PANTHER" id="PTHR43383">
    <property type="entry name" value="NODULIN 6"/>
    <property type="match status" value="1"/>
</dbReference>